<keyword evidence="1" id="KW-0969">Cilium</keyword>
<dbReference type="Proteomes" id="UP000050523">
    <property type="component" value="Unassembled WGS sequence"/>
</dbReference>
<comment type="caution">
    <text evidence="1">The sequence shown here is derived from an EMBL/GenBank/DDBJ whole genome shotgun (WGS) entry which is preliminary data.</text>
</comment>
<evidence type="ECO:0000313" key="1">
    <source>
        <dbReference type="EMBL" id="KPZ01559.1"/>
    </source>
</evidence>
<gene>
    <name evidence="1" type="ORF">ALO43_200568</name>
</gene>
<proteinExistence type="predicted"/>
<accession>A0AA40P501</accession>
<protein>
    <submittedName>
        <fullName evidence="1">Flagellar biosynthesis protein FlhB</fullName>
    </submittedName>
</protein>
<keyword evidence="1" id="KW-0966">Cell projection</keyword>
<organism evidence="1 2">
    <name type="scientific">Pseudomonas tremae</name>
    <dbReference type="NCBI Taxonomy" id="200454"/>
    <lineage>
        <taxon>Bacteria</taxon>
        <taxon>Pseudomonadati</taxon>
        <taxon>Pseudomonadota</taxon>
        <taxon>Gammaproteobacteria</taxon>
        <taxon>Pseudomonadales</taxon>
        <taxon>Pseudomonadaceae</taxon>
        <taxon>Pseudomonas</taxon>
    </lineage>
</organism>
<keyword evidence="1" id="KW-0282">Flagellum</keyword>
<evidence type="ECO:0000313" key="2">
    <source>
        <dbReference type="Proteomes" id="UP000050523"/>
    </source>
</evidence>
<name>A0AA40P501_9PSED</name>
<dbReference type="EMBL" id="LJRO01000173">
    <property type="protein sequence ID" value="KPZ01559.1"/>
    <property type="molecule type" value="Genomic_DNA"/>
</dbReference>
<reference evidence="1 2" key="1">
    <citation type="submission" date="2015-09" db="EMBL/GenBank/DDBJ databases">
        <title>Genome announcement of multiple Pseudomonas syringae strains.</title>
        <authorList>
            <person name="Thakur S."/>
            <person name="Wang P.W."/>
            <person name="Gong Y."/>
            <person name="Weir B.S."/>
            <person name="Guttman D.S."/>
        </authorList>
    </citation>
    <scope>NUCLEOTIDE SEQUENCE [LARGE SCALE GENOMIC DNA]</scope>
    <source>
        <strain evidence="1 2">ICMP9151</strain>
    </source>
</reference>
<dbReference type="AlphaFoldDB" id="A0AA40P501"/>
<sequence length="59" mass="6450">MSGKGGGVVDICGPVKRDWVLRDTSAAEVLGIGRKMKARLEVCIFCLTRTLVRRSLNDT</sequence>